<sequence length="255" mass="28415">MRRTYVVISDTQIPYQDQRALAGVIRFIGSYQPDEVVQIGDLADFPQPSQWSKDSRGEYEGSIFRDAETVKEKFLKPLRAVYSGQVGVIEGNHDLRPRQYLKRYAPALEGSPAFELENLFDFKAFDVAKLPDFYEFSPGWLMCHGHLARFNISPIAGNTALNGAKKIGKSVVMGHTHRLGKGSHSVGYDGKITSTLTGVEVGHLMDMKAAGYLKRGVGDWQMGFGVIHVDGHHVQAEVIAIRHRKFIVDGQTYSC</sequence>
<dbReference type="EMBL" id="JBHLUD010000013">
    <property type="protein sequence ID" value="MFC0547074.1"/>
    <property type="molecule type" value="Genomic_DNA"/>
</dbReference>
<dbReference type="Gene3D" id="3.60.21.10">
    <property type="match status" value="1"/>
</dbReference>
<keyword evidence="3" id="KW-1185">Reference proteome</keyword>
<protein>
    <submittedName>
        <fullName evidence="2">Metallophosphoesterase</fullName>
    </submittedName>
</protein>
<proteinExistence type="predicted"/>
<organism evidence="2 3">
    <name type="scientific">Kutzneria chonburiensis</name>
    <dbReference type="NCBI Taxonomy" id="1483604"/>
    <lineage>
        <taxon>Bacteria</taxon>
        <taxon>Bacillati</taxon>
        <taxon>Actinomycetota</taxon>
        <taxon>Actinomycetes</taxon>
        <taxon>Pseudonocardiales</taxon>
        <taxon>Pseudonocardiaceae</taxon>
        <taxon>Kutzneria</taxon>
    </lineage>
</organism>
<dbReference type="InterPro" id="IPR029052">
    <property type="entry name" value="Metallo-depent_PP-like"/>
</dbReference>
<comment type="caution">
    <text evidence="2">The sequence shown here is derived from an EMBL/GenBank/DDBJ whole genome shotgun (WGS) entry which is preliminary data.</text>
</comment>
<evidence type="ECO:0000313" key="3">
    <source>
        <dbReference type="Proteomes" id="UP001589810"/>
    </source>
</evidence>
<dbReference type="Proteomes" id="UP001589810">
    <property type="component" value="Unassembled WGS sequence"/>
</dbReference>
<dbReference type="InterPro" id="IPR004843">
    <property type="entry name" value="Calcineurin-like_PHP"/>
</dbReference>
<dbReference type="Pfam" id="PF00149">
    <property type="entry name" value="Metallophos"/>
    <property type="match status" value="1"/>
</dbReference>
<feature type="domain" description="Calcineurin-like phosphoesterase" evidence="1">
    <location>
        <begin position="5"/>
        <end position="177"/>
    </location>
</feature>
<accession>A0ABV6N3A1</accession>
<evidence type="ECO:0000259" key="1">
    <source>
        <dbReference type="Pfam" id="PF00149"/>
    </source>
</evidence>
<dbReference type="RefSeq" id="WP_273937306.1">
    <property type="nucleotide sequence ID" value="NZ_CP097263.1"/>
</dbReference>
<gene>
    <name evidence="2" type="ORF">ACFFH7_36575</name>
</gene>
<dbReference type="SUPFAM" id="SSF56300">
    <property type="entry name" value="Metallo-dependent phosphatases"/>
    <property type="match status" value="1"/>
</dbReference>
<reference evidence="2 3" key="1">
    <citation type="submission" date="2024-09" db="EMBL/GenBank/DDBJ databases">
        <authorList>
            <person name="Sun Q."/>
            <person name="Mori K."/>
        </authorList>
    </citation>
    <scope>NUCLEOTIDE SEQUENCE [LARGE SCALE GENOMIC DNA]</scope>
    <source>
        <strain evidence="2 3">TBRC 1432</strain>
    </source>
</reference>
<evidence type="ECO:0000313" key="2">
    <source>
        <dbReference type="EMBL" id="MFC0547074.1"/>
    </source>
</evidence>
<name>A0ABV6N3A1_9PSEU</name>